<keyword evidence="17" id="KW-1185">Reference proteome</keyword>
<sequence length="631" mass="71094">MPAIKPSSIRDLKDRINIYDVVSREVTLKKSGSEYKGLSPFNNEKTPSFYVSPDKGFYKCFSSGNAGDAISFVMETERLTFTEAVETLAKRFNFELEYEQGNSRAREERSLRQELFDLHELATDYYRESFLGSDKQGQWIRNYWVKNRQFSLETAEEFKIGFAPTNCVELGRLAVKKGFSREAMEACGLFYAKRGIDPERMGYRFRGRLMIPIRDHQGRVTAFTARQLDITPQDDPSREAKYINSPETPIFHKSNLLFNLDRARMEANSESPFVMVEGQLDAIRCWSVGLKTAVAPQGTGITESQLRLLKRYESQLIVLLDGDAAGQKAALRMLPLALAQGVEAVFIPLTDKEDPDDIFREGGREALESLLERKLQPIPFACRAHTPPGERMTPQSKAKAAREVFAIIQKSDSEAAKVEFVKQAAEAFELDPRATLADFRRFSGQQDRNNPPPPPSPSVPPATQNNAPPTQNPPYQEQSRHKPVYSVEHDLLALCMLEDELGSQIAQLVDPEWIDSSLPEGDLLNFVLNEFLHDMWNGPDSLNETLESAEQKTLASSIFFEAKAQENPERFANEALKRLVSKFVERKSKELKLEIGRKQATNDAAALSLLGELSALSQLKHKPPQVGSLFS</sequence>
<comment type="similarity">
    <text evidence="12 13">Belongs to the DnaG primase family.</text>
</comment>
<comment type="caution">
    <text evidence="12">Lacks conserved residue(s) required for the propagation of feature annotation.</text>
</comment>
<dbReference type="SUPFAM" id="SSF56731">
    <property type="entry name" value="DNA primase core"/>
    <property type="match status" value="1"/>
</dbReference>
<evidence type="ECO:0000256" key="7">
    <source>
        <dbReference type="ARBA" id="ARBA00022771"/>
    </source>
</evidence>
<keyword evidence="5 12" id="KW-0235">DNA replication</keyword>
<dbReference type="Pfam" id="PF08275">
    <property type="entry name" value="DNAG_N"/>
    <property type="match status" value="1"/>
</dbReference>
<dbReference type="AlphaFoldDB" id="A0A7X1B4V1"/>
<evidence type="ECO:0000256" key="3">
    <source>
        <dbReference type="ARBA" id="ARBA00022679"/>
    </source>
</evidence>
<dbReference type="CDD" id="cd03364">
    <property type="entry name" value="TOPRIM_DnaG_primases"/>
    <property type="match status" value="1"/>
</dbReference>
<dbReference type="InterPro" id="IPR013264">
    <property type="entry name" value="DNAG_N"/>
</dbReference>
<dbReference type="HAMAP" id="MF_00974">
    <property type="entry name" value="DNA_primase_DnaG"/>
    <property type="match status" value="1"/>
</dbReference>
<gene>
    <name evidence="12 16" type="primary">dnaG</name>
    <name evidence="16" type="ORF">H5P27_06440</name>
</gene>
<evidence type="ECO:0000256" key="8">
    <source>
        <dbReference type="ARBA" id="ARBA00022833"/>
    </source>
</evidence>
<feature type="domain" description="Toprim" evidence="15">
    <location>
        <begin position="271"/>
        <end position="350"/>
    </location>
</feature>
<dbReference type="PIRSF" id="PIRSF002811">
    <property type="entry name" value="DnaG"/>
    <property type="match status" value="1"/>
</dbReference>
<dbReference type="InterPro" id="IPR037068">
    <property type="entry name" value="DNA_primase_core_N_sf"/>
</dbReference>
<dbReference type="InterPro" id="IPR006171">
    <property type="entry name" value="TOPRIM_dom"/>
</dbReference>
<keyword evidence="1 12" id="KW-0240">DNA-directed RNA polymerase</keyword>
<dbReference type="Pfam" id="PF01807">
    <property type="entry name" value="Zn_ribbon_DnaG"/>
    <property type="match status" value="1"/>
</dbReference>
<evidence type="ECO:0000256" key="5">
    <source>
        <dbReference type="ARBA" id="ARBA00022705"/>
    </source>
</evidence>
<evidence type="ECO:0000256" key="12">
    <source>
        <dbReference type="HAMAP-Rule" id="MF_00974"/>
    </source>
</evidence>
<evidence type="ECO:0000313" key="17">
    <source>
        <dbReference type="Proteomes" id="UP000526501"/>
    </source>
</evidence>
<comment type="function">
    <text evidence="12 13">RNA polymerase that catalyzes the synthesis of short RNA molecules used as primers for DNA polymerase during DNA replication.</text>
</comment>
<evidence type="ECO:0000256" key="6">
    <source>
        <dbReference type="ARBA" id="ARBA00022723"/>
    </source>
</evidence>
<protein>
    <recommendedName>
        <fullName evidence="12 13">DNA primase</fullName>
        <ecNumber evidence="12">2.7.7.101</ecNumber>
    </recommendedName>
</protein>
<name>A0A7X1B4V1_9BACT</name>
<dbReference type="SUPFAM" id="SSF57783">
    <property type="entry name" value="Zinc beta-ribbon"/>
    <property type="match status" value="1"/>
</dbReference>
<feature type="compositionally biased region" description="Pro residues" evidence="14">
    <location>
        <begin position="450"/>
        <end position="460"/>
    </location>
</feature>
<comment type="subunit">
    <text evidence="12">Monomer. Interacts with DnaB.</text>
</comment>
<evidence type="ECO:0000256" key="1">
    <source>
        <dbReference type="ARBA" id="ARBA00022478"/>
    </source>
</evidence>
<feature type="region of interest" description="Disordered" evidence="14">
    <location>
        <begin position="443"/>
        <end position="482"/>
    </location>
</feature>
<dbReference type="Gene3D" id="3.90.580.10">
    <property type="entry name" value="Zinc finger, CHC2-type domain"/>
    <property type="match status" value="1"/>
</dbReference>
<keyword evidence="2 12" id="KW-0639">Primosome</keyword>
<accession>A0A7X1B4V1</accession>
<dbReference type="InterPro" id="IPR002694">
    <property type="entry name" value="Znf_CHC2"/>
</dbReference>
<dbReference type="PANTHER" id="PTHR30313:SF2">
    <property type="entry name" value="DNA PRIMASE"/>
    <property type="match status" value="1"/>
</dbReference>
<evidence type="ECO:0000256" key="14">
    <source>
        <dbReference type="SAM" id="MobiDB-lite"/>
    </source>
</evidence>
<dbReference type="InterPro" id="IPR036977">
    <property type="entry name" value="DNA_primase_Znf_CHC2"/>
</dbReference>
<keyword evidence="10 12" id="KW-0238">DNA-binding</keyword>
<dbReference type="Gene3D" id="3.90.980.10">
    <property type="entry name" value="DNA primase, catalytic core, N-terminal domain"/>
    <property type="match status" value="1"/>
</dbReference>
<dbReference type="GO" id="GO:0003899">
    <property type="term" value="F:DNA-directed RNA polymerase activity"/>
    <property type="evidence" value="ECO:0007669"/>
    <property type="project" value="UniProtKB-UniRule"/>
</dbReference>
<dbReference type="InterPro" id="IPR034151">
    <property type="entry name" value="TOPRIM_DnaG_bac"/>
</dbReference>
<keyword evidence="7" id="KW-0863">Zinc-finger</keyword>
<organism evidence="16 17">
    <name type="scientific">Pelagicoccus albus</name>
    <dbReference type="NCBI Taxonomy" id="415222"/>
    <lineage>
        <taxon>Bacteria</taxon>
        <taxon>Pseudomonadati</taxon>
        <taxon>Verrucomicrobiota</taxon>
        <taxon>Opitutia</taxon>
        <taxon>Puniceicoccales</taxon>
        <taxon>Pelagicoccaceae</taxon>
        <taxon>Pelagicoccus</taxon>
    </lineage>
</organism>
<evidence type="ECO:0000256" key="13">
    <source>
        <dbReference type="PIRNR" id="PIRNR002811"/>
    </source>
</evidence>
<dbReference type="InterPro" id="IPR050219">
    <property type="entry name" value="DnaG_primase"/>
</dbReference>
<keyword evidence="4 12" id="KW-0548">Nucleotidyltransferase</keyword>
<evidence type="ECO:0000256" key="2">
    <source>
        <dbReference type="ARBA" id="ARBA00022515"/>
    </source>
</evidence>
<evidence type="ECO:0000256" key="11">
    <source>
        <dbReference type="ARBA" id="ARBA00023163"/>
    </source>
</evidence>
<dbReference type="GO" id="GO:0008270">
    <property type="term" value="F:zinc ion binding"/>
    <property type="evidence" value="ECO:0007669"/>
    <property type="project" value="UniProtKB-KW"/>
</dbReference>
<keyword evidence="3 12" id="KW-0808">Transferase</keyword>
<reference evidence="16 17" key="1">
    <citation type="submission" date="2020-07" db="EMBL/GenBank/DDBJ databases">
        <authorList>
            <person name="Feng X."/>
        </authorList>
    </citation>
    <scope>NUCLEOTIDE SEQUENCE [LARGE SCALE GENOMIC DNA]</scope>
    <source>
        <strain evidence="16 17">JCM23202</strain>
    </source>
</reference>
<dbReference type="EC" id="2.7.7.101" evidence="12"/>
<dbReference type="EMBL" id="JACHVC010000006">
    <property type="protein sequence ID" value="MBC2605678.1"/>
    <property type="molecule type" value="Genomic_DNA"/>
</dbReference>
<proteinExistence type="inferred from homology"/>
<keyword evidence="11 12" id="KW-0804">Transcription</keyword>
<keyword evidence="8 13" id="KW-0862">Zinc</keyword>
<keyword evidence="6 13" id="KW-0479">Metal-binding</keyword>
<dbReference type="Proteomes" id="UP000526501">
    <property type="component" value="Unassembled WGS sequence"/>
</dbReference>
<comment type="catalytic activity">
    <reaction evidence="12">
        <text>ssDNA + n NTP = ssDNA/pppN(pN)n-1 hybrid + (n-1) diphosphate.</text>
        <dbReference type="EC" id="2.7.7.101"/>
    </reaction>
</comment>
<comment type="caution">
    <text evidence="16">The sequence shown here is derived from an EMBL/GenBank/DDBJ whole genome shotgun (WGS) entry which is preliminary data.</text>
</comment>
<evidence type="ECO:0000259" key="15">
    <source>
        <dbReference type="PROSITE" id="PS50880"/>
    </source>
</evidence>
<keyword evidence="9" id="KW-0460">Magnesium</keyword>
<dbReference type="Gene3D" id="3.40.1360.10">
    <property type="match status" value="1"/>
</dbReference>
<dbReference type="SMART" id="SM00493">
    <property type="entry name" value="TOPRIM"/>
    <property type="match status" value="1"/>
</dbReference>
<dbReference type="InterPro" id="IPR006295">
    <property type="entry name" value="DNA_primase_DnaG"/>
</dbReference>
<dbReference type="PROSITE" id="PS50880">
    <property type="entry name" value="TOPRIM"/>
    <property type="match status" value="1"/>
</dbReference>
<dbReference type="GO" id="GO:1990077">
    <property type="term" value="C:primosome complex"/>
    <property type="evidence" value="ECO:0007669"/>
    <property type="project" value="UniProtKB-KW"/>
</dbReference>
<dbReference type="NCBIfam" id="TIGR01391">
    <property type="entry name" value="dnaG"/>
    <property type="match status" value="1"/>
</dbReference>
<dbReference type="GO" id="GO:0006269">
    <property type="term" value="P:DNA replication, synthesis of primer"/>
    <property type="evidence" value="ECO:0007669"/>
    <property type="project" value="UniProtKB-UniRule"/>
</dbReference>
<dbReference type="GO" id="GO:0000428">
    <property type="term" value="C:DNA-directed RNA polymerase complex"/>
    <property type="evidence" value="ECO:0007669"/>
    <property type="project" value="UniProtKB-KW"/>
</dbReference>
<dbReference type="GO" id="GO:0005737">
    <property type="term" value="C:cytoplasm"/>
    <property type="evidence" value="ECO:0007669"/>
    <property type="project" value="TreeGrafter"/>
</dbReference>
<evidence type="ECO:0000313" key="16">
    <source>
        <dbReference type="EMBL" id="MBC2605678.1"/>
    </source>
</evidence>
<dbReference type="PANTHER" id="PTHR30313">
    <property type="entry name" value="DNA PRIMASE"/>
    <property type="match status" value="1"/>
</dbReference>
<dbReference type="Pfam" id="PF13155">
    <property type="entry name" value="Toprim_2"/>
    <property type="match status" value="1"/>
</dbReference>
<evidence type="ECO:0000256" key="4">
    <source>
        <dbReference type="ARBA" id="ARBA00022695"/>
    </source>
</evidence>
<dbReference type="GO" id="GO:0003677">
    <property type="term" value="F:DNA binding"/>
    <property type="evidence" value="ECO:0007669"/>
    <property type="project" value="UniProtKB-KW"/>
</dbReference>
<dbReference type="InterPro" id="IPR030846">
    <property type="entry name" value="DnaG_bac"/>
</dbReference>
<evidence type="ECO:0000256" key="9">
    <source>
        <dbReference type="ARBA" id="ARBA00022842"/>
    </source>
</evidence>
<comment type="cofactor">
    <cofactor evidence="13">
        <name>Zn(2+)</name>
        <dbReference type="ChEBI" id="CHEBI:29105"/>
    </cofactor>
    <text evidence="13">Binds 1 zinc ion per monomer.</text>
</comment>
<dbReference type="RefSeq" id="WP_185659546.1">
    <property type="nucleotide sequence ID" value="NZ_CAWPOO010000006.1"/>
</dbReference>
<dbReference type="FunFam" id="3.90.580.10:FF:000001">
    <property type="entry name" value="DNA primase"/>
    <property type="match status" value="1"/>
</dbReference>
<evidence type="ECO:0000256" key="10">
    <source>
        <dbReference type="ARBA" id="ARBA00023125"/>
    </source>
</evidence>
<dbReference type="SMART" id="SM00400">
    <property type="entry name" value="ZnF_CHCC"/>
    <property type="match status" value="1"/>
</dbReference>